<feature type="compositionally biased region" description="Low complexity" evidence="1">
    <location>
        <begin position="488"/>
        <end position="504"/>
    </location>
</feature>
<feature type="compositionally biased region" description="Acidic residues" evidence="1">
    <location>
        <begin position="1038"/>
        <end position="1050"/>
    </location>
</feature>
<keyword evidence="3" id="KW-1185">Reference proteome</keyword>
<evidence type="ECO:0000313" key="2">
    <source>
        <dbReference type="EMBL" id="PWZ01057.1"/>
    </source>
</evidence>
<evidence type="ECO:0008006" key="4">
    <source>
        <dbReference type="Google" id="ProtNLM"/>
    </source>
</evidence>
<dbReference type="AlphaFoldDB" id="A0A317XS31"/>
<feature type="compositionally biased region" description="Polar residues" evidence="1">
    <location>
        <begin position="574"/>
        <end position="588"/>
    </location>
</feature>
<proteinExistence type="predicted"/>
<dbReference type="OrthoDB" id="552194at2759"/>
<evidence type="ECO:0000313" key="3">
    <source>
        <dbReference type="Proteomes" id="UP000246740"/>
    </source>
</evidence>
<dbReference type="GO" id="GO:0000724">
    <property type="term" value="P:double-strand break repair via homologous recombination"/>
    <property type="evidence" value="ECO:0007669"/>
    <property type="project" value="TreeGrafter"/>
</dbReference>
<feature type="compositionally biased region" description="Low complexity" evidence="1">
    <location>
        <begin position="1112"/>
        <end position="1124"/>
    </location>
</feature>
<feature type="compositionally biased region" description="Polar residues" evidence="1">
    <location>
        <begin position="533"/>
        <end position="549"/>
    </location>
</feature>
<feature type="region of interest" description="Disordered" evidence="1">
    <location>
        <begin position="428"/>
        <end position="513"/>
    </location>
</feature>
<dbReference type="PANTHER" id="PTHR12162">
    <property type="entry name" value="NIBRIN-RELATED"/>
    <property type="match status" value="1"/>
</dbReference>
<dbReference type="Proteomes" id="UP000246740">
    <property type="component" value="Unassembled WGS sequence"/>
</dbReference>
<feature type="compositionally biased region" description="Basic and acidic residues" evidence="1">
    <location>
        <begin position="550"/>
        <end position="564"/>
    </location>
</feature>
<dbReference type="GO" id="GO:0007095">
    <property type="term" value="P:mitotic G2 DNA damage checkpoint signaling"/>
    <property type="evidence" value="ECO:0007669"/>
    <property type="project" value="InterPro"/>
</dbReference>
<protein>
    <recommendedName>
        <fullName evidence="4">FHA domain-containing protein</fullName>
    </recommendedName>
</protein>
<name>A0A317XS31_9BASI</name>
<feature type="region of interest" description="Disordered" evidence="1">
    <location>
        <begin position="1017"/>
        <end position="1169"/>
    </location>
</feature>
<feature type="compositionally biased region" description="Basic residues" evidence="1">
    <location>
        <begin position="1160"/>
        <end position="1169"/>
    </location>
</feature>
<organism evidence="2 3">
    <name type="scientific">Testicularia cyperi</name>
    <dbReference type="NCBI Taxonomy" id="1882483"/>
    <lineage>
        <taxon>Eukaryota</taxon>
        <taxon>Fungi</taxon>
        <taxon>Dikarya</taxon>
        <taxon>Basidiomycota</taxon>
        <taxon>Ustilaginomycotina</taxon>
        <taxon>Ustilaginomycetes</taxon>
        <taxon>Ustilaginales</taxon>
        <taxon>Anthracoideaceae</taxon>
        <taxon>Testicularia</taxon>
    </lineage>
</organism>
<feature type="region of interest" description="Disordered" evidence="1">
    <location>
        <begin position="873"/>
        <end position="925"/>
    </location>
</feature>
<dbReference type="EMBL" id="KZ819191">
    <property type="protein sequence ID" value="PWZ01057.1"/>
    <property type="molecule type" value="Genomic_DNA"/>
</dbReference>
<feature type="compositionally biased region" description="Low complexity" evidence="1">
    <location>
        <begin position="457"/>
        <end position="471"/>
    </location>
</feature>
<dbReference type="GO" id="GO:0030870">
    <property type="term" value="C:Mre11 complex"/>
    <property type="evidence" value="ECO:0007669"/>
    <property type="project" value="InterPro"/>
</dbReference>
<feature type="compositionally biased region" description="Polar residues" evidence="1">
    <location>
        <begin position="632"/>
        <end position="651"/>
    </location>
</feature>
<accession>A0A317XS31</accession>
<feature type="compositionally biased region" description="Low complexity" evidence="1">
    <location>
        <begin position="907"/>
        <end position="921"/>
    </location>
</feature>
<dbReference type="InParanoid" id="A0A317XS31"/>
<dbReference type="Gene3D" id="2.60.200.20">
    <property type="match status" value="1"/>
</dbReference>
<gene>
    <name evidence="2" type="ORF">BCV70DRAFT_199416</name>
</gene>
<dbReference type="PANTHER" id="PTHR12162:SF0">
    <property type="entry name" value="NIBRIN"/>
    <property type="match status" value="1"/>
</dbReference>
<dbReference type="InterPro" id="IPR040227">
    <property type="entry name" value="Nibrin-rel"/>
</dbReference>
<feature type="compositionally biased region" description="Low complexity" evidence="1">
    <location>
        <begin position="1081"/>
        <end position="1091"/>
    </location>
</feature>
<dbReference type="GO" id="GO:0003684">
    <property type="term" value="F:damaged DNA binding"/>
    <property type="evidence" value="ECO:0007669"/>
    <property type="project" value="TreeGrafter"/>
</dbReference>
<evidence type="ECO:0000256" key="1">
    <source>
        <dbReference type="SAM" id="MobiDB-lite"/>
    </source>
</evidence>
<feature type="region of interest" description="Disordered" evidence="1">
    <location>
        <begin position="526"/>
        <end position="609"/>
    </location>
</feature>
<sequence length="1169" mass="126471">MWLLHGRYAEDSRDQVSKLLKNGQSYTIGRKIPADIVVDSKFVSRISCHITVGPSPHSDRPQAFEAAAQDPALFHSDLQLRPKVTVRFEANKSRKSFPVLQQSRHADASNLPPTEVQVPADQEFELNHGDSFALTTTISLKLVWRPIVVCFAARVKESSIAPLRSTAGDIGVYLSPAKSRWRTGFTHLCVHLVKPTESVIGALVQARPIVSIDYFTQLFQRANSPRHDPNSLETRFPDEIDYASCFPEISQEELGEMDNMFRKIQPDEKRTYMLRGTTCVFFALPSDDGELTIYRAILALAGAKILVHNPEREGLRTKSDFTRLLMSYKNTALSYWRNSGSKARNEAPDDGLVVLSNAAHDSTDWKIACAATCADLRIAMPPGLHAITNAIFNADVRGHLNIIPAGEGDDTVDDDVRSQIDSQSVAAAAADTVEETRQSAANAEAEPPENEQRRAAHPPSADAAPAPAAQDALDRNLPAAQRRAETHTPAADSAQTSTQTATRRPLTRRTQRTHAVDAIDELLGSSHVELESAPSTDIQRQARQPTESMRQSEVRQHRQNERVLSESATLGGAEQSSQMQPSQASRMSGGSRLTRRTGSNRTASRRSDIFDSILRGAEAEAASMNDAAGRESNIQTRPSGTAQESFFSSVPKSRRFRMDLDEEDRAESQTPAQAGTEVSSGLVDAHDDVRASTPAGGAKRKQPGNSVNADQQEGEETSGERRKRVRTASINDIDIVDDSASAALHAPVQQSQHPGRAQRISTQAGTTAMGLENGAGPDTEPRFLEALGVQRAQLPPTHDDFDTEFNRLSLAKTGGGGGTRKGKQQQTAPAIRPIDEDYEAFKRMAEEELRIHARGNFIQVDFVPLVRQRKAVEASPTPAPSVDGAANARPNFKKFRPKPRPGQPAVSLSTTPNTASPATSTKPRIAMHLTENQDFGLGGAYWTGTDKTKTADGARLGDDEEIDELNSIQPRDAATGGLALSAGRVSSNGGGGGVNLNLEGLDSMDDEEEQDISTLLARQNQTRRGTKRARPAMRLGLNDDDDEGDLDGDGGGEVGGQEVNGDGEGNNRERRSQLPSRKSQRTATTGTQTSTHRARSRAQPAVADSDSDERSNVVLLSDNSSSSGDDNDEDDNDGNFAGFGSRSGTVRRRGPSAAAASRAPARRSGRSAF</sequence>
<reference evidence="2 3" key="1">
    <citation type="journal article" date="2018" name="Mol. Biol. Evol.">
        <title>Broad Genomic Sampling Reveals a Smut Pathogenic Ancestry of the Fungal Clade Ustilaginomycotina.</title>
        <authorList>
            <person name="Kijpornyongpan T."/>
            <person name="Mondo S.J."/>
            <person name="Barry K."/>
            <person name="Sandor L."/>
            <person name="Lee J."/>
            <person name="Lipzen A."/>
            <person name="Pangilinan J."/>
            <person name="LaButti K."/>
            <person name="Hainaut M."/>
            <person name="Henrissat B."/>
            <person name="Grigoriev I.V."/>
            <person name="Spatafora J.W."/>
            <person name="Aime M.C."/>
        </authorList>
    </citation>
    <scope>NUCLEOTIDE SEQUENCE [LARGE SCALE GENOMIC DNA]</scope>
    <source>
        <strain evidence="2 3">MCA 3645</strain>
    </source>
</reference>
<feature type="region of interest" description="Disordered" evidence="1">
    <location>
        <begin position="622"/>
        <end position="730"/>
    </location>
</feature>
<feature type="compositionally biased region" description="Polar residues" evidence="1">
    <location>
        <begin position="668"/>
        <end position="679"/>
    </location>
</feature>